<dbReference type="OrthoDB" id="4857371at2759"/>
<evidence type="ECO:0000256" key="1">
    <source>
        <dbReference type="SAM" id="MobiDB-lite"/>
    </source>
</evidence>
<accession>E3QDL2</accession>
<feature type="compositionally biased region" description="Acidic residues" evidence="1">
    <location>
        <begin position="11"/>
        <end position="21"/>
    </location>
</feature>
<dbReference type="GeneID" id="24409459"/>
<feature type="compositionally biased region" description="Basic and acidic residues" evidence="1">
    <location>
        <begin position="22"/>
        <end position="32"/>
    </location>
</feature>
<keyword evidence="3" id="KW-1185">Reference proteome</keyword>
<protein>
    <submittedName>
        <fullName evidence="2">Uncharacterized protein</fullName>
    </submittedName>
</protein>
<dbReference type="HOGENOM" id="CLU_1094190_0_0_1"/>
<reference evidence="3" key="1">
    <citation type="journal article" date="2012" name="Nat. Genet.">
        <title>Lifestyle transitions in plant pathogenic Colletotrichum fungi deciphered by genome and transcriptome analyses.</title>
        <authorList>
            <person name="O'Connell R.J."/>
            <person name="Thon M.R."/>
            <person name="Hacquard S."/>
            <person name="Amyotte S.G."/>
            <person name="Kleemann J."/>
            <person name="Torres M.F."/>
            <person name="Damm U."/>
            <person name="Buiate E.A."/>
            <person name="Epstein L."/>
            <person name="Alkan N."/>
            <person name="Altmueller J."/>
            <person name="Alvarado-Balderrama L."/>
            <person name="Bauser C.A."/>
            <person name="Becker C."/>
            <person name="Birren B.W."/>
            <person name="Chen Z."/>
            <person name="Choi J."/>
            <person name="Crouch J.A."/>
            <person name="Duvick J.P."/>
            <person name="Farman M.A."/>
            <person name="Gan P."/>
            <person name="Heiman D."/>
            <person name="Henrissat B."/>
            <person name="Howard R.J."/>
            <person name="Kabbage M."/>
            <person name="Koch C."/>
            <person name="Kracher B."/>
            <person name="Kubo Y."/>
            <person name="Law A.D."/>
            <person name="Lebrun M.-H."/>
            <person name="Lee Y.-H."/>
            <person name="Miyara I."/>
            <person name="Moore N."/>
            <person name="Neumann U."/>
            <person name="Nordstroem K."/>
            <person name="Panaccione D.G."/>
            <person name="Panstruga R."/>
            <person name="Place M."/>
            <person name="Proctor R.H."/>
            <person name="Prusky D."/>
            <person name="Rech G."/>
            <person name="Reinhardt R."/>
            <person name="Rollins J.A."/>
            <person name="Rounsley S."/>
            <person name="Schardl C.L."/>
            <person name="Schwartz D.C."/>
            <person name="Shenoy N."/>
            <person name="Shirasu K."/>
            <person name="Sikhakolli U.R."/>
            <person name="Stueber K."/>
            <person name="Sukno S.A."/>
            <person name="Sweigard J.A."/>
            <person name="Takano Y."/>
            <person name="Takahara H."/>
            <person name="Trail F."/>
            <person name="van der Does H.C."/>
            <person name="Voll L.M."/>
            <person name="Will I."/>
            <person name="Young S."/>
            <person name="Zeng Q."/>
            <person name="Zhang J."/>
            <person name="Zhou S."/>
            <person name="Dickman M.B."/>
            <person name="Schulze-Lefert P."/>
            <person name="Ver Loren van Themaat E."/>
            <person name="Ma L.-J."/>
            <person name="Vaillancourt L.J."/>
        </authorList>
    </citation>
    <scope>NUCLEOTIDE SEQUENCE [LARGE SCALE GENOMIC DNA]</scope>
    <source>
        <strain evidence="3">M1.001 / M2 / FGSC 10212</strain>
    </source>
</reference>
<sequence>MMRDPNAYSDVESDDTNDGEVDDNKGEEESPSGKRVAKRRKTTIRTFKENFTRTPKTFNPENRVERQIPCVPCLSAALHGNSDGRCFKGNGNRCLRCFGGRSKEKCVPIAPTLRVFARQHIEIMSRRHRASEIGRLRSAIRLVRDYTEDIEHEVISAHIATTPAEPEVQQALQLSTLQGSTVVANIAPVEGSAPAVVVKEVIDPIFVKKEAASNLVAVVDNYNERKAKFLDAIEPLVDGPLVGAIGRYLDKHMK</sequence>
<dbReference type="VEuPathDB" id="FungiDB:GLRG_04094"/>
<evidence type="ECO:0000313" key="2">
    <source>
        <dbReference type="EMBL" id="EFQ28950.1"/>
    </source>
</evidence>
<evidence type="ECO:0000313" key="3">
    <source>
        <dbReference type="Proteomes" id="UP000008782"/>
    </source>
</evidence>
<gene>
    <name evidence="2" type="ORF">GLRG_04094</name>
</gene>
<name>E3QDL2_COLGM</name>
<proteinExistence type="predicted"/>
<dbReference type="Proteomes" id="UP000008782">
    <property type="component" value="Unassembled WGS sequence"/>
</dbReference>
<dbReference type="RefSeq" id="XP_008092970.1">
    <property type="nucleotide sequence ID" value="XM_008094779.1"/>
</dbReference>
<organism evidence="3">
    <name type="scientific">Colletotrichum graminicola (strain M1.001 / M2 / FGSC 10212)</name>
    <name type="common">Maize anthracnose fungus</name>
    <name type="synonym">Glomerella graminicola</name>
    <dbReference type="NCBI Taxonomy" id="645133"/>
    <lineage>
        <taxon>Eukaryota</taxon>
        <taxon>Fungi</taxon>
        <taxon>Dikarya</taxon>
        <taxon>Ascomycota</taxon>
        <taxon>Pezizomycotina</taxon>
        <taxon>Sordariomycetes</taxon>
        <taxon>Hypocreomycetidae</taxon>
        <taxon>Glomerellales</taxon>
        <taxon>Glomerellaceae</taxon>
        <taxon>Colletotrichum</taxon>
        <taxon>Colletotrichum graminicola species complex</taxon>
    </lineage>
</organism>
<dbReference type="AlphaFoldDB" id="E3QDL2"/>
<dbReference type="EMBL" id="GG697343">
    <property type="protein sequence ID" value="EFQ28950.1"/>
    <property type="molecule type" value="Genomic_DNA"/>
</dbReference>
<feature type="region of interest" description="Disordered" evidence="1">
    <location>
        <begin position="1"/>
        <end position="41"/>
    </location>
</feature>